<gene>
    <name evidence="2" type="ORF">QBZ16_004012</name>
</gene>
<comment type="caution">
    <text evidence="2">The sequence shown here is derived from an EMBL/GenBank/DDBJ whole genome shotgun (WGS) entry which is preliminary data.</text>
</comment>
<accession>A0AAD9IJ78</accession>
<dbReference type="Proteomes" id="UP001255856">
    <property type="component" value="Unassembled WGS sequence"/>
</dbReference>
<proteinExistence type="predicted"/>
<evidence type="ECO:0000313" key="2">
    <source>
        <dbReference type="EMBL" id="KAK2078144.1"/>
    </source>
</evidence>
<keyword evidence="3" id="KW-1185">Reference proteome</keyword>
<name>A0AAD9IJ78_PROWI</name>
<feature type="compositionally biased region" description="Basic and acidic residues" evidence="1">
    <location>
        <begin position="1"/>
        <end position="11"/>
    </location>
</feature>
<organism evidence="2 3">
    <name type="scientific">Prototheca wickerhamii</name>
    <dbReference type="NCBI Taxonomy" id="3111"/>
    <lineage>
        <taxon>Eukaryota</taxon>
        <taxon>Viridiplantae</taxon>
        <taxon>Chlorophyta</taxon>
        <taxon>core chlorophytes</taxon>
        <taxon>Trebouxiophyceae</taxon>
        <taxon>Chlorellales</taxon>
        <taxon>Chlorellaceae</taxon>
        <taxon>Prototheca</taxon>
    </lineage>
</organism>
<dbReference type="EMBL" id="JASFZW010000005">
    <property type="protein sequence ID" value="KAK2078144.1"/>
    <property type="molecule type" value="Genomic_DNA"/>
</dbReference>
<feature type="compositionally biased region" description="Low complexity" evidence="1">
    <location>
        <begin position="83"/>
        <end position="104"/>
    </location>
</feature>
<reference evidence="2" key="1">
    <citation type="submission" date="2021-01" db="EMBL/GenBank/DDBJ databases">
        <authorList>
            <person name="Eckstrom K.M.E."/>
        </authorList>
    </citation>
    <scope>NUCLEOTIDE SEQUENCE</scope>
    <source>
        <strain evidence="2">UVCC 0001</strain>
    </source>
</reference>
<sequence>MRTRSGRREAEENVPEASPVEEDEPAQPAAAGDSDDEAPEEVGFTASKKSAAEARSRERIAKKTALEEQKRQRQRRAGKAADEAPSTSGASGEGAEAGAQAEAAAADEADLDLLPEDVLEDVAQNSELNPRREFERRLISEQLREKRKSSKRVLQFSADEPVLGKKKKARHVGPVRVQVLDDVRTGQLPATAKKFLMRRQSKVQRSREMLVPVAHYGII</sequence>
<feature type="compositionally biased region" description="Acidic residues" evidence="1">
    <location>
        <begin position="105"/>
        <end position="120"/>
    </location>
</feature>
<feature type="compositionally biased region" description="Basic and acidic residues" evidence="1">
    <location>
        <begin position="50"/>
        <end position="71"/>
    </location>
</feature>
<protein>
    <submittedName>
        <fullName evidence="2">Uncharacterized protein</fullName>
    </submittedName>
</protein>
<feature type="region of interest" description="Disordered" evidence="1">
    <location>
        <begin position="1"/>
        <end position="133"/>
    </location>
</feature>
<dbReference type="AlphaFoldDB" id="A0AAD9IJ78"/>
<evidence type="ECO:0000313" key="3">
    <source>
        <dbReference type="Proteomes" id="UP001255856"/>
    </source>
</evidence>
<evidence type="ECO:0000256" key="1">
    <source>
        <dbReference type="SAM" id="MobiDB-lite"/>
    </source>
</evidence>